<feature type="transmembrane region" description="Helical" evidence="6">
    <location>
        <begin position="12"/>
        <end position="30"/>
    </location>
</feature>
<feature type="domain" description="Rhodopsin" evidence="7">
    <location>
        <begin position="27"/>
        <end position="266"/>
    </location>
</feature>
<evidence type="ECO:0000256" key="1">
    <source>
        <dbReference type="ARBA" id="ARBA00004141"/>
    </source>
</evidence>
<evidence type="ECO:0000256" key="5">
    <source>
        <dbReference type="ARBA" id="ARBA00038359"/>
    </source>
</evidence>
<dbReference type="InterPro" id="IPR052337">
    <property type="entry name" value="SAT4-like"/>
</dbReference>
<evidence type="ECO:0000259" key="7">
    <source>
        <dbReference type="Pfam" id="PF20684"/>
    </source>
</evidence>
<dbReference type="Proteomes" id="UP000244855">
    <property type="component" value="Unassembled WGS sequence"/>
</dbReference>
<name>A0A2V1DJ30_9PLEO</name>
<sequence>MRVVPIEGLNAMAWTMFTVSFLLMIGRFYIQNKKNWRVGWDGYLHALAIVFLLETTILYELFVPIEYNAKLYDMGLSEKPPTNRNAALNLKLNLATTVSFLCVIYTVKGSLLALYWRIFELSQGFRYAWIAVTAYTVITFLASALSIFFMCGSPSDIDLAHCEKQSHSLYMRVMSFLCATNALGDLLLMLLPLMMLKPLHMPATQKIGMGFMFSLSLLTITFNVLRIVYAIDTKPEFAFENGVWCLLEPNMAAIICALPCYRSYLSLLVPEKFASTFNSIMRRFSKNKLLSQLISIGNSETLGKSLNESTMLPQNATQELEC</sequence>
<feature type="transmembrane region" description="Helical" evidence="6">
    <location>
        <begin position="94"/>
        <end position="115"/>
    </location>
</feature>
<dbReference type="PANTHER" id="PTHR33048">
    <property type="entry name" value="PTH11-LIKE INTEGRAL MEMBRANE PROTEIN (AFU_ORTHOLOGUE AFUA_5G11245)"/>
    <property type="match status" value="1"/>
</dbReference>
<dbReference type="GO" id="GO:0016020">
    <property type="term" value="C:membrane"/>
    <property type="evidence" value="ECO:0007669"/>
    <property type="project" value="UniProtKB-SubCell"/>
</dbReference>
<dbReference type="OrthoDB" id="3770469at2759"/>
<feature type="transmembrane region" description="Helical" evidence="6">
    <location>
        <begin position="127"/>
        <end position="149"/>
    </location>
</feature>
<dbReference type="AlphaFoldDB" id="A0A2V1DJ30"/>
<comment type="subcellular location">
    <subcellularLocation>
        <location evidence="1">Membrane</location>
        <topology evidence="1">Multi-pass membrane protein</topology>
    </subcellularLocation>
</comment>
<keyword evidence="2 6" id="KW-0812">Transmembrane</keyword>
<evidence type="ECO:0000313" key="8">
    <source>
        <dbReference type="EMBL" id="PVH98130.1"/>
    </source>
</evidence>
<protein>
    <recommendedName>
        <fullName evidence="7">Rhodopsin domain-containing protein</fullName>
    </recommendedName>
</protein>
<evidence type="ECO:0000313" key="9">
    <source>
        <dbReference type="Proteomes" id="UP000244855"/>
    </source>
</evidence>
<dbReference type="InterPro" id="IPR049326">
    <property type="entry name" value="Rhodopsin_dom_fungi"/>
</dbReference>
<gene>
    <name evidence="8" type="ORF">DM02DRAFT_657609</name>
</gene>
<reference evidence="8 9" key="1">
    <citation type="journal article" date="2018" name="Sci. Rep.">
        <title>Comparative genomics provides insights into the lifestyle and reveals functional heterogeneity of dark septate endophytic fungi.</title>
        <authorList>
            <person name="Knapp D.G."/>
            <person name="Nemeth J.B."/>
            <person name="Barry K."/>
            <person name="Hainaut M."/>
            <person name="Henrissat B."/>
            <person name="Johnson J."/>
            <person name="Kuo A."/>
            <person name="Lim J.H.P."/>
            <person name="Lipzen A."/>
            <person name="Nolan M."/>
            <person name="Ohm R.A."/>
            <person name="Tamas L."/>
            <person name="Grigoriev I.V."/>
            <person name="Spatafora J.W."/>
            <person name="Nagy L.G."/>
            <person name="Kovacs G.M."/>
        </authorList>
    </citation>
    <scope>NUCLEOTIDE SEQUENCE [LARGE SCALE GENOMIC DNA]</scope>
    <source>
        <strain evidence="8 9">DSE2036</strain>
    </source>
</reference>
<evidence type="ECO:0000256" key="4">
    <source>
        <dbReference type="ARBA" id="ARBA00023136"/>
    </source>
</evidence>
<keyword evidence="9" id="KW-1185">Reference proteome</keyword>
<evidence type="ECO:0000256" key="6">
    <source>
        <dbReference type="SAM" id="Phobius"/>
    </source>
</evidence>
<feature type="transmembrane region" description="Helical" evidence="6">
    <location>
        <begin position="207"/>
        <end position="231"/>
    </location>
</feature>
<dbReference type="EMBL" id="KZ805420">
    <property type="protein sequence ID" value="PVH98130.1"/>
    <property type="molecule type" value="Genomic_DNA"/>
</dbReference>
<organism evidence="8 9">
    <name type="scientific">Periconia macrospinosa</name>
    <dbReference type="NCBI Taxonomy" id="97972"/>
    <lineage>
        <taxon>Eukaryota</taxon>
        <taxon>Fungi</taxon>
        <taxon>Dikarya</taxon>
        <taxon>Ascomycota</taxon>
        <taxon>Pezizomycotina</taxon>
        <taxon>Dothideomycetes</taxon>
        <taxon>Pleosporomycetidae</taxon>
        <taxon>Pleosporales</taxon>
        <taxon>Massarineae</taxon>
        <taxon>Periconiaceae</taxon>
        <taxon>Periconia</taxon>
    </lineage>
</organism>
<feature type="transmembrane region" description="Helical" evidence="6">
    <location>
        <begin position="169"/>
        <end position="195"/>
    </location>
</feature>
<dbReference type="STRING" id="97972.A0A2V1DJ30"/>
<evidence type="ECO:0000256" key="3">
    <source>
        <dbReference type="ARBA" id="ARBA00022989"/>
    </source>
</evidence>
<proteinExistence type="inferred from homology"/>
<accession>A0A2V1DJ30</accession>
<dbReference type="PANTHER" id="PTHR33048:SF18">
    <property type="entry name" value="INTEGRAL MEMBRANE PROTEIN"/>
    <property type="match status" value="1"/>
</dbReference>
<dbReference type="Pfam" id="PF20684">
    <property type="entry name" value="Fung_rhodopsin"/>
    <property type="match status" value="1"/>
</dbReference>
<evidence type="ECO:0000256" key="2">
    <source>
        <dbReference type="ARBA" id="ARBA00022692"/>
    </source>
</evidence>
<feature type="transmembrane region" description="Helical" evidence="6">
    <location>
        <begin position="42"/>
        <end position="62"/>
    </location>
</feature>
<keyword evidence="3 6" id="KW-1133">Transmembrane helix</keyword>
<keyword evidence="4 6" id="KW-0472">Membrane</keyword>
<comment type="similarity">
    <text evidence="5">Belongs to the SAT4 family.</text>
</comment>